<evidence type="ECO:0000256" key="8">
    <source>
        <dbReference type="ARBA" id="ARBA00023136"/>
    </source>
</evidence>
<dbReference type="RefSeq" id="WP_267152813.1">
    <property type="nucleotide sequence ID" value="NZ_JAPMLT010000011.1"/>
</dbReference>
<proteinExistence type="inferred from homology"/>
<keyword evidence="3 9" id="KW-0813">Transport</keyword>
<evidence type="ECO:0000313" key="12">
    <source>
        <dbReference type="EMBL" id="MCX7571566.1"/>
    </source>
</evidence>
<comment type="caution">
    <text evidence="12">The sequence shown here is derived from an EMBL/GenBank/DDBJ whole genome shotgun (WGS) entry which is preliminary data.</text>
</comment>
<comment type="similarity">
    <text evidence="2 10">Belongs to the binding-protein-dependent transport system permease family. CysTW subfamily.</text>
</comment>
<keyword evidence="5 10" id="KW-0500">Molybdenum</keyword>
<accession>A0ABT3X7E5</accession>
<evidence type="ECO:0000256" key="10">
    <source>
        <dbReference type="RuleBase" id="RU365097"/>
    </source>
</evidence>
<reference evidence="12 13" key="1">
    <citation type="submission" date="2022-11" db="EMBL/GenBank/DDBJ databases">
        <title>Study of microbial diversity in lake waters.</title>
        <authorList>
            <person name="Zhang J."/>
        </authorList>
    </citation>
    <scope>NUCLEOTIDE SEQUENCE [LARGE SCALE GENOMIC DNA]</scope>
    <source>
        <strain evidence="12 13">DT12</strain>
    </source>
</reference>
<evidence type="ECO:0000256" key="1">
    <source>
        <dbReference type="ARBA" id="ARBA00004651"/>
    </source>
</evidence>
<feature type="transmembrane region" description="Helical" evidence="9">
    <location>
        <begin position="14"/>
        <end position="34"/>
    </location>
</feature>
<dbReference type="CDD" id="cd06261">
    <property type="entry name" value="TM_PBP2"/>
    <property type="match status" value="1"/>
</dbReference>
<dbReference type="NCBIfam" id="TIGR02141">
    <property type="entry name" value="modB_ABC"/>
    <property type="match status" value="1"/>
</dbReference>
<dbReference type="SUPFAM" id="SSF161098">
    <property type="entry name" value="MetI-like"/>
    <property type="match status" value="1"/>
</dbReference>
<dbReference type="Proteomes" id="UP001208017">
    <property type="component" value="Unassembled WGS sequence"/>
</dbReference>
<evidence type="ECO:0000313" key="13">
    <source>
        <dbReference type="Proteomes" id="UP001208017"/>
    </source>
</evidence>
<evidence type="ECO:0000256" key="3">
    <source>
        <dbReference type="ARBA" id="ARBA00022448"/>
    </source>
</evidence>
<dbReference type="Gene3D" id="1.10.3720.10">
    <property type="entry name" value="MetI-like"/>
    <property type="match status" value="1"/>
</dbReference>
<dbReference type="InterPro" id="IPR011867">
    <property type="entry name" value="ModB_ABC"/>
</dbReference>
<comment type="subcellular location">
    <subcellularLocation>
        <location evidence="1 9">Cell membrane</location>
        <topology evidence="1 9">Multi-pass membrane protein</topology>
    </subcellularLocation>
</comment>
<gene>
    <name evidence="12" type="primary">modB</name>
    <name evidence="12" type="ORF">OS242_16580</name>
</gene>
<keyword evidence="13" id="KW-1185">Reference proteome</keyword>
<dbReference type="PANTHER" id="PTHR30183:SF3">
    <property type="entry name" value="MOLYBDENUM TRANSPORT SYSTEM PERMEASE PROTEIN MODB"/>
    <property type="match status" value="1"/>
</dbReference>
<feature type="domain" description="ABC transmembrane type-1" evidence="11">
    <location>
        <begin position="8"/>
        <end position="209"/>
    </location>
</feature>
<dbReference type="InterPro" id="IPR000515">
    <property type="entry name" value="MetI-like"/>
</dbReference>
<feature type="transmembrane region" description="Helical" evidence="9">
    <location>
        <begin position="130"/>
        <end position="152"/>
    </location>
</feature>
<dbReference type="PANTHER" id="PTHR30183">
    <property type="entry name" value="MOLYBDENUM TRANSPORT SYSTEM PERMEASE PROTEIN MODB"/>
    <property type="match status" value="1"/>
</dbReference>
<evidence type="ECO:0000259" key="11">
    <source>
        <dbReference type="PROSITE" id="PS50928"/>
    </source>
</evidence>
<evidence type="ECO:0000256" key="9">
    <source>
        <dbReference type="RuleBase" id="RU363032"/>
    </source>
</evidence>
<dbReference type="InterPro" id="IPR035906">
    <property type="entry name" value="MetI-like_sf"/>
</dbReference>
<dbReference type="PROSITE" id="PS50928">
    <property type="entry name" value="ABC_TM1"/>
    <property type="match status" value="1"/>
</dbReference>
<feature type="transmembrane region" description="Helical" evidence="9">
    <location>
        <begin position="46"/>
        <end position="67"/>
    </location>
</feature>
<protein>
    <recommendedName>
        <fullName evidence="10">Molybdenum transport system permease</fullName>
    </recommendedName>
</protein>
<sequence length="221" mass="24103">MDEFWSPVRLSLQVALWSTVFAGLLGLLAGRLLARRTFPGKSMVETLLLLPMVLPPTVVGFGLLMLLGKQGIGSLLPEGQTILFTWYAAVIASTVVSFPLMYQAAKSGFELIDPDLEAVAKTLGANGWQVFWHVTLPLAWPALLSGVLLSFARGLGEFGATLMVAGNIPGRTQTLPLGIYNAVESGSTSLAWRWVICLFLLSFLFLWIIQRAGKWKDSHKV</sequence>
<keyword evidence="4 10" id="KW-1003">Cell membrane</keyword>
<dbReference type="InterPro" id="IPR049783">
    <property type="entry name" value="ABC_perm_TupB-like"/>
</dbReference>
<feature type="transmembrane region" description="Helical" evidence="9">
    <location>
        <begin position="191"/>
        <end position="209"/>
    </location>
</feature>
<dbReference type="EMBL" id="JAPMLT010000011">
    <property type="protein sequence ID" value="MCX7571566.1"/>
    <property type="molecule type" value="Genomic_DNA"/>
</dbReference>
<evidence type="ECO:0000256" key="6">
    <source>
        <dbReference type="ARBA" id="ARBA00022692"/>
    </source>
</evidence>
<feature type="transmembrane region" description="Helical" evidence="9">
    <location>
        <begin position="82"/>
        <end position="102"/>
    </location>
</feature>
<keyword evidence="7 9" id="KW-1133">Transmembrane helix</keyword>
<evidence type="ECO:0000256" key="5">
    <source>
        <dbReference type="ARBA" id="ARBA00022505"/>
    </source>
</evidence>
<dbReference type="NCBIfam" id="NF038017">
    <property type="entry name" value="ABC_perm1"/>
    <property type="match status" value="1"/>
</dbReference>
<evidence type="ECO:0000256" key="7">
    <source>
        <dbReference type="ARBA" id="ARBA00022989"/>
    </source>
</evidence>
<keyword evidence="8 9" id="KW-0472">Membrane</keyword>
<dbReference type="Pfam" id="PF00528">
    <property type="entry name" value="BPD_transp_1"/>
    <property type="match status" value="1"/>
</dbReference>
<evidence type="ECO:0000256" key="4">
    <source>
        <dbReference type="ARBA" id="ARBA00022475"/>
    </source>
</evidence>
<organism evidence="12 13">
    <name type="scientific">Tumebacillus lacus</name>
    <dbReference type="NCBI Taxonomy" id="2995335"/>
    <lineage>
        <taxon>Bacteria</taxon>
        <taxon>Bacillati</taxon>
        <taxon>Bacillota</taxon>
        <taxon>Bacilli</taxon>
        <taxon>Bacillales</taxon>
        <taxon>Alicyclobacillaceae</taxon>
        <taxon>Tumebacillus</taxon>
    </lineage>
</organism>
<evidence type="ECO:0000256" key="2">
    <source>
        <dbReference type="ARBA" id="ARBA00007069"/>
    </source>
</evidence>
<comment type="function">
    <text evidence="10">Part of the binding-protein-dependent transport system for molybdenum; probably responsible for the translocation of the substrate across the membrane.</text>
</comment>
<name>A0ABT3X7E5_9BACL</name>
<keyword evidence="6 9" id="KW-0812">Transmembrane</keyword>